<dbReference type="GO" id="GO:0005739">
    <property type="term" value="C:mitochondrion"/>
    <property type="evidence" value="ECO:0007669"/>
    <property type="project" value="TreeGrafter"/>
</dbReference>
<accession>A0A0D8XD78</accession>
<dbReference type="GO" id="GO:0016034">
    <property type="term" value="F:maleylacetoacetate isomerase activity"/>
    <property type="evidence" value="ECO:0007669"/>
    <property type="project" value="UniProtKB-EC"/>
</dbReference>
<feature type="domain" description="GST C-terminal" evidence="9">
    <location>
        <begin position="305"/>
        <end position="428"/>
    </location>
</feature>
<comment type="similarity">
    <text evidence="4">Belongs to the GST superfamily. Zeta family.</text>
</comment>
<evidence type="ECO:0000256" key="6">
    <source>
        <dbReference type="ARBA" id="ARBA00022878"/>
    </source>
</evidence>
<dbReference type="InterPro" id="IPR034333">
    <property type="entry name" value="GST_Zeta_N"/>
</dbReference>
<name>A0A0D8XD78_DICVI</name>
<evidence type="ECO:0000313" key="11">
    <source>
        <dbReference type="Proteomes" id="UP000053766"/>
    </source>
</evidence>
<dbReference type="SFLD" id="SFLDG00358">
    <property type="entry name" value="Main_(cytGST)"/>
    <property type="match status" value="1"/>
</dbReference>
<dbReference type="GO" id="GO:0004364">
    <property type="term" value="F:glutathione transferase activity"/>
    <property type="evidence" value="ECO:0007669"/>
    <property type="project" value="TreeGrafter"/>
</dbReference>
<keyword evidence="11" id="KW-1185">Reference proteome</keyword>
<evidence type="ECO:0000256" key="4">
    <source>
        <dbReference type="ARBA" id="ARBA00010007"/>
    </source>
</evidence>
<dbReference type="InterPro" id="IPR009348">
    <property type="entry name" value="NPR2-like"/>
</dbReference>
<dbReference type="FunFam" id="1.20.1050.10:FF:000017">
    <property type="entry name" value="Maleylacetoacetate isomerase"/>
    <property type="match status" value="1"/>
</dbReference>
<reference evidence="10 11" key="1">
    <citation type="submission" date="2013-11" db="EMBL/GenBank/DDBJ databases">
        <title>Draft genome of the bovine lungworm Dictyocaulus viviparus.</title>
        <authorList>
            <person name="Mitreva M."/>
        </authorList>
    </citation>
    <scope>NUCLEOTIDE SEQUENCE [LARGE SCALE GENOMIC DNA]</scope>
    <source>
        <strain evidence="10 11">HannoverDv2000</strain>
    </source>
</reference>
<evidence type="ECO:0000259" key="9">
    <source>
        <dbReference type="PROSITE" id="PS50405"/>
    </source>
</evidence>
<evidence type="ECO:0000259" key="8">
    <source>
        <dbReference type="PROSITE" id="PS50404"/>
    </source>
</evidence>
<comment type="cofactor">
    <cofactor evidence="2">
        <name>glutathione</name>
        <dbReference type="ChEBI" id="CHEBI:57925"/>
    </cofactor>
</comment>
<evidence type="ECO:0000256" key="5">
    <source>
        <dbReference type="ARBA" id="ARBA00013199"/>
    </source>
</evidence>
<comment type="catalytic activity">
    <reaction evidence="1">
        <text>4-maleylacetoacetate = 4-fumarylacetoacetate</text>
        <dbReference type="Rhea" id="RHEA:14817"/>
        <dbReference type="ChEBI" id="CHEBI:17105"/>
        <dbReference type="ChEBI" id="CHEBI:18034"/>
        <dbReference type="EC" id="5.2.1.2"/>
    </reaction>
</comment>
<evidence type="ECO:0000256" key="3">
    <source>
        <dbReference type="ARBA" id="ARBA00004671"/>
    </source>
</evidence>
<dbReference type="InterPro" id="IPR004045">
    <property type="entry name" value="Glutathione_S-Trfase_N"/>
</dbReference>
<sequence>MVPMFIRATQLTPAVIDKMDVLSQKIIPKIDGIRCVKEIATEVEIDTDLVMRCVRNLHFYECVSLVPLFLYSNIYVATEKLHDFYTNPSEIEDCLHFVRIRLSDGELGPVPKFGDVFRLFMSLKCGITMRDWCESMVPRRYNVDERRMVQFGMHHQFLRKLSTYPIPTIPPNEMERAGRIYRLCDGTRALEDLAVIYDMMPEELHYISYPGLVIKMTNSKLVLYSYWRSSCAWRVRIALNLKKLEYDYKTVNLLSADDLNEFAKLNPAQKVPALLVGGTPITESIAIIEYLDEVYPDRYPLLPKDPIQRAQSRAIALQIAANIQPIQNIRILKYVGEQTPGAAPKWASYWLTDGLRDLEAMVSRTCGVFAVGDKVTIADLCIPSIMYNAKRWNVDVSQFPNLCKIESALSEIPEFEAAHPNNQPDANLNV</sequence>
<dbReference type="EC" id="5.2.1.2" evidence="5"/>
<dbReference type="InterPro" id="IPR010987">
    <property type="entry name" value="Glutathione-S-Trfase_C-like"/>
</dbReference>
<proteinExistence type="inferred from homology"/>
<dbReference type="PANTHER" id="PTHR42673:SF4">
    <property type="entry name" value="MALEYLACETOACETATE ISOMERASE"/>
    <property type="match status" value="1"/>
</dbReference>
<feature type="domain" description="GST N-terminal" evidence="8">
    <location>
        <begin position="219"/>
        <end position="299"/>
    </location>
</feature>
<dbReference type="PROSITE" id="PS50405">
    <property type="entry name" value="GST_CTER"/>
    <property type="match status" value="1"/>
</dbReference>
<dbReference type="STRING" id="29172.A0A0D8XD78"/>
<dbReference type="Pfam" id="PF06218">
    <property type="entry name" value="NPR2"/>
    <property type="match status" value="2"/>
</dbReference>
<evidence type="ECO:0000313" key="10">
    <source>
        <dbReference type="EMBL" id="KJH42573.1"/>
    </source>
</evidence>
<dbReference type="InterPro" id="IPR036282">
    <property type="entry name" value="Glutathione-S-Trfase_C_sf"/>
</dbReference>
<dbReference type="InterPro" id="IPR040079">
    <property type="entry name" value="Glutathione_S-Trfase"/>
</dbReference>
<gene>
    <name evidence="10" type="ORF">DICVIV_11421</name>
</gene>
<comment type="pathway">
    <text evidence="3">Amino-acid degradation; L-phenylalanine degradation; acetoacetate and fumarate from L-phenylalanine: step 5/6.</text>
</comment>
<dbReference type="OrthoDB" id="202840at2759"/>
<dbReference type="UniPathway" id="UPA00139">
    <property type="reaction ID" value="UER00340"/>
</dbReference>
<keyword evidence="7" id="KW-0585">Phenylalanine catabolism</keyword>
<protein>
    <recommendedName>
        <fullName evidence="5">maleylacetoacetate isomerase</fullName>
        <ecNumber evidence="5">5.2.1.2</ecNumber>
    </recommendedName>
</protein>
<dbReference type="EMBL" id="KN716649">
    <property type="protein sequence ID" value="KJH42573.1"/>
    <property type="molecule type" value="Genomic_DNA"/>
</dbReference>
<organism evidence="10 11">
    <name type="scientific">Dictyocaulus viviparus</name>
    <name type="common">Bovine lungworm</name>
    <dbReference type="NCBI Taxonomy" id="29172"/>
    <lineage>
        <taxon>Eukaryota</taxon>
        <taxon>Metazoa</taxon>
        <taxon>Ecdysozoa</taxon>
        <taxon>Nematoda</taxon>
        <taxon>Chromadorea</taxon>
        <taxon>Rhabditida</taxon>
        <taxon>Rhabditina</taxon>
        <taxon>Rhabditomorpha</taxon>
        <taxon>Strongyloidea</taxon>
        <taxon>Metastrongylidae</taxon>
        <taxon>Dictyocaulus</taxon>
    </lineage>
</organism>
<dbReference type="InterPro" id="IPR034330">
    <property type="entry name" value="GST_Zeta_C"/>
</dbReference>
<dbReference type="Proteomes" id="UP000053766">
    <property type="component" value="Unassembled WGS sequence"/>
</dbReference>
<dbReference type="SUPFAM" id="SSF52833">
    <property type="entry name" value="Thioredoxin-like"/>
    <property type="match status" value="1"/>
</dbReference>
<dbReference type="SUPFAM" id="SSF47616">
    <property type="entry name" value="GST C-terminal domain-like"/>
    <property type="match status" value="1"/>
</dbReference>
<reference evidence="11" key="2">
    <citation type="journal article" date="2016" name="Sci. Rep.">
        <title>Dictyocaulus viviparus genome, variome and transcriptome elucidate lungworm biology and support future intervention.</title>
        <authorList>
            <person name="McNulty S.N."/>
            <person name="Strube C."/>
            <person name="Rosa B.A."/>
            <person name="Martin J.C."/>
            <person name="Tyagi R."/>
            <person name="Choi Y.J."/>
            <person name="Wang Q."/>
            <person name="Hallsworth Pepin K."/>
            <person name="Zhang X."/>
            <person name="Ozersky P."/>
            <person name="Wilson R.K."/>
            <person name="Sternberg P.W."/>
            <person name="Gasser R.B."/>
            <person name="Mitreva M."/>
        </authorList>
    </citation>
    <scope>NUCLEOTIDE SEQUENCE [LARGE SCALE GENOMIC DNA]</scope>
    <source>
        <strain evidence="11">HannoverDv2000</strain>
    </source>
</reference>
<dbReference type="CDD" id="cd03042">
    <property type="entry name" value="GST_N_Zeta"/>
    <property type="match status" value="1"/>
</dbReference>
<dbReference type="NCBIfam" id="TIGR01262">
    <property type="entry name" value="maiA"/>
    <property type="match status" value="1"/>
</dbReference>
<dbReference type="PROSITE" id="PS50404">
    <property type="entry name" value="GST_NTER"/>
    <property type="match status" value="1"/>
</dbReference>
<dbReference type="SFLD" id="SFLDS00019">
    <property type="entry name" value="Glutathione_Transferase_(cytos"/>
    <property type="match status" value="1"/>
</dbReference>
<dbReference type="PANTHER" id="PTHR42673">
    <property type="entry name" value="MALEYLACETOACETATE ISOMERASE"/>
    <property type="match status" value="1"/>
</dbReference>
<dbReference type="Gene3D" id="3.40.30.10">
    <property type="entry name" value="Glutaredoxin"/>
    <property type="match status" value="1"/>
</dbReference>
<dbReference type="CDD" id="cd03191">
    <property type="entry name" value="GST_C_Zeta"/>
    <property type="match status" value="1"/>
</dbReference>
<dbReference type="GO" id="GO:0006559">
    <property type="term" value="P:L-phenylalanine catabolic process"/>
    <property type="evidence" value="ECO:0007669"/>
    <property type="project" value="UniProtKB-UniPathway"/>
</dbReference>
<keyword evidence="6" id="KW-0828">Tyrosine catabolism</keyword>
<evidence type="ECO:0000256" key="2">
    <source>
        <dbReference type="ARBA" id="ARBA00001955"/>
    </source>
</evidence>
<evidence type="ECO:0000256" key="1">
    <source>
        <dbReference type="ARBA" id="ARBA00001622"/>
    </source>
</evidence>
<dbReference type="Pfam" id="PF02798">
    <property type="entry name" value="GST_N"/>
    <property type="match status" value="1"/>
</dbReference>
<dbReference type="AlphaFoldDB" id="A0A0D8XD78"/>
<keyword evidence="10" id="KW-0413">Isomerase</keyword>
<dbReference type="Gene3D" id="1.20.1050.10">
    <property type="match status" value="1"/>
</dbReference>
<dbReference type="GO" id="GO:0006572">
    <property type="term" value="P:L-tyrosine catabolic process"/>
    <property type="evidence" value="ECO:0007669"/>
    <property type="project" value="UniProtKB-KW"/>
</dbReference>
<dbReference type="GO" id="GO:0006749">
    <property type="term" value="P:glutathione metabolic process"/>
    <property type="evidence" value="ECO:0007669"/>
    <property type="project" value="TreeGrafter"/>
</dbReference>
<dbReference type="InterPro" id="IPR005955">
    <property type="entry name" value="GST_Zeta"/>
</dbReference>
<dbReference type="InterPro" id="IPR036249">
    <property type="entry name" value="Thioredoxin-like_sf"/>
</dbReference>
<evidence type="ECO:0000256" key="7">
    <source>
        <dbReference type="ARBA" id="ARBA00023232"/>
    </source>
</evidence>